<evidence type="ECO:0000313" key="5">
    <source>
        <dbReference type="EMBL" id="MDF2096360.1"/>
    </source>
</evidence>
<dbReference type="RefSeq" id="WP_275822687.1">
    <property type="nucleotide sequence ID" value="NZ_JARHUD010000005.1"/>
</dbReference>
<organism evidence="5 6">
    <name type="scientific">Aquibaculum arenosum</name>
    <dbReference type="NCBI Taxonomy" id="3032591"/>
    <lineage>
        <taxon>Bacteria</taxon>
        <taxon>Pseudomonadati</taxon>
        <taxon>Pseudomonadota</taxon>
        <taxon>Alphaproteobacteria</taxon>
        <taxon>Rhodospirillales</taxon>
        <taxon>Rhodovibrionaceae</taxon>
        <taxon>Aquibaculum</taxon>
    </lineage>
</organism>
<evidence type="ECO:0000256" key="3">
    <source>
        <dbReference type="ARBA" id="ARBA00023274"/>
    </source>
</evidence>
<comment type="subunit">
    <text evidence="4">Part of the 50S ribosomal subunit.</text>
</comment>
<evidence type="ECO:0000256" key="1">
    <source>
        <dbReference type="ARBA" id="ARBA00006227"/>
    </source>
</evidence>
<evidence type="ECO:0000256" key="2">
    <source>
        <dbReference type="ARBA" id="ARBA00022980"/>
    </source>
</evidence>
<comment type="function">
    <text evidence="4">This protein is one of the early assembly proteins of the 50S ribosomal subunit, although it is not seen to bind rRNA by itself. It is important during the early stages of 50S assembly.</text>
</comment>
<dbReference type="EMBL" id="JARHUD010000005">
    <property type="protein sequence ID" value="MDF2096360.1"/>
    <property type="molecule type" value="Genomic_DNA"/>
</dbReference>
<dbReference type="SUPFAM" id="SSF52161">
    <property type="entry name" value="Ribosomal protein L13"/>
    <property type="match status" value="1"/>
</dbReference>
<keyword evidence="6" id="KW-1185">Reference proteome</keyword>
<dbReference type="InterPro" id="IPR005823">
    <property type="entry name" value="Ribosomal_uL13_bac-type"/>
</dbReference>
<proteinExistence type="inferred from homology"/>
<dbReference type="InterPro" id="IPR005822">
    <property type="entry name" value="Ribosomal_uL13"/>
</dbReference>
<dbReference type="Proteomes" id="UP001215503">
    <property type="component" value="Unassembled WGS sequence"/>
</dbReference>
<dbReference type="NCBIfam" id="TIGR01066">
    <property type="entry name" value="rplM_bact"/>
    <property type="match status" value="1"/>
</dbReference>
<dbReference type="Pfam" id="PF00572">
    <property type="entry name" value="Ribosomal_L13"/>
    <property type="match status" value="1"/>
</dbReference>
<dbReference type="CDD" id="cd00392">
    <property type="entry name" value="Ribosomal_L13"/>
    <property type="match status" value="1"/>
</dbReference>
<dbReference type="PIRSF" id="PIRSF002181">
    <property type="entry name" value="Ribosomal_L13"/>
    <property type="match status" value="1"/>
</dbReference>
<dbReference type="PANTHER" id="PTHR11545">
    <property type="entry name" value="RIBOSOMAL PROTEIN L13"/>
    <property type="match status" value="1"/>
</dbReference>
<protein>
    <recommendedName>
        <fullName evidence="4">Large ribosomal subunit protein uL13</fullName>
    </recommendedName>
</protein>
<name>A0ABT5YN06_9PROT</name>
<evidence type="ECO:0000313" key="6">
    <source>
        <dbReference type="Proteomes" id="UP001215503"/>
    </source>
</evidence>
<sequence>MKTYSAKPTDVERKWYVIDAEDVVLGRLASRVANVLRGKHKAMYTPHIDTGDHVIIINAEKVKLTGKKLQQKRFYWHTGYPGGIKDRTMGQILGGRFPERAIEKAVQRMIPSGPLGRAQLKKLRVYAGAEHPHEAQQPEVLDLAAMNPKNKRA</sequence>
<reference evidence="5 6" key="1">
    <citation type="submission" date="2023-03" db="EMBL/GenBank/DDBJ databases">
        <title>Fodinicurvata sp. CAU 1616 isolated from sea sendiment.</title>
        <authorList>
            <person name="Kim W."/>
        </authorList>
    </citation>
    <scope>NUCLEOTIDE SEQUENCE [LARGE SCALE GENOMIC DNA]</scope>
    <source>
        <strain evidence="5 6">CAU 1616</strain>
    </source>
</reference>
<keyword evidence="3 4" id="KW-0687">Ribonucleoprotein</keyword>
<accession>A0ABT5YN06</accession>
<comment type="similarity">
    <text evidence="1 4">Belongs to the universal ribosomal protein uL13 family.</text>
</comment>
<comment type="caution">
    <text evidence="5">The sequence shown here is derived from an EMBL/GenBank/DDBJ whole genome shotgun (WGS) entry which is preliminary data.</text>
</comment>
<dbReference type="InterPro" id="IPR036899">
    <property type="entry name" value="Ribosomal_uL13_sf"/>
</dbReference>
<gene>
    <name evidence="4 5" type="primary">rplM</name>
    <name evidence="5" type="ORF">P2G67_10265</name>
</gene>
<dbReference type="PANTHER" id="PTHR11545:SF2">
    <property type="entry name" value="LARGE RIBOSOMAL SUBUNIT PROTEIN UL13M"/>
    <property type="match status" value="1"/>
</dbReference>
<evidence type="ECO:0000256" key="4">
    <source>
        <dbReference type="HAMAP-Rule" id="MF_01366"/>
    </source>
</evidence>
<dbReference type="GO" id="GO:0005840">
    <property type="term" value="C:ribosome"/>
    <property type="evidence" value="ECO:0007669"/>
    <property type="project" value="UniProtKB-KW"/>
</dbReference>
<dbReference type="HAMAP" id="MF_01366">
    <property type="entry name" value="Ribosomal_uL13"/>
    <property type="match status" value="1"/>
</dbReference>
<dbReference type="Gene3D" id="3.90.1180.10">
    <property type="entry name" value="Ribosomal protein L13"/>
    <property type="match status" value="1"/>
</dbReference>
<keyword evidence="2 4" id="KW-0689">Ribosomal protein</keyword>